<dbReference type="GO" id="GO:0005783">
    <property type="term" value="C:endoplasmic reticulum"/>
    <property type="evidence" value="ECO:0007669"/>
    <property type="project" value="TreeGrafter"/>
</dbReference>
<evidence type="ECO:0000256" key="2">
    <source>
        <dbReference type="ARBA" id="ARBA00008130"/>
    </source>
</evidence>
<evidence type="ECO:0000313" key="10">
    <source>
        <dbReference type="Proteomes" id="UP000054821"/>
    </source>
</evidence>
<dbReference type="Gene3D" id="1.20.1070.10">
    <property type="entry name" value="Rhodopsin 7-helix transmembrane proteins"/>
    <property type="match status" value="1"/>
</dbReference>
<evidence type="ECO:0008006" key="12">
    <source>
        <dbReference type="Google" id="ProtNLM"/>
    </source>
</evidence>
<comment type="similarity">
    <text evidence="2">Belongs to the archaeal/bacterial/fungal opsin family.</text>
</comment>
<dbReference type="AlphaFoldDB" id="A0A0W7VY45"/>
<proteinExistence type="inferred from homology"/>
<protein>
    <recommendedName>
        <fullName evidence="12">Heat shock protein 30</fullName>
    </recommendedName>
</protein>
<feature type="region of interest" description="Disordered" evidence="6">
    <location>
        <begin position="267"/>
        <end position="286"/>
    </location>
</feature>
<feature type="transmembrane region" description="Helical" evidence="7">
    <location>
        <begin position="191"/>
        <end position="211"/>
    </location>
</feature>
<gene>
    <name evidence="9" type="ORF">TGAM01_v203060</name>
    <name evidence="8" type="ORF">TGAMA5MH_01483</name>
</gene>
<keyword evidence="4 7" id="KW-1133">Transmembrane helix</keyword>
<keyword evidence="10" id="KW-1185">Reference proteome</keyword>
<evidence type="ECO:0000313" key="11">
    <source>
        <dbReference type="Proteomes" id="UP000236546"/>
    </source>
</evidence>
<organism evidence="8 11">
    <name type="scientific">Trichoderma gamsii</name>
    <dbReference type="NCBI Taxonomy" id="398673"/>
    <lineage>
        <taxon>Eukaryota</taxon>
        <taxon>Fungi</taxon>
        <taxon>Dikarya</taxon>
        <taxon>Ascomycota</taxon>
        <taxon>Pezizomycotina</taxon>
        <taxon>Sordariomycetes</taxon>
        <taxon>Hypocreomycetidae</taxon>
        <taxon>Hypocreales</taxon>
        <taxon>Hypocreaceae</taxon>
        <taxon>Trichoderma</taxon>
    </lineage>
</organism>
<evidence type="ECO:0000256" key="5">
    <source>
        <dbReference type="ARBA" id="ARBA00023136"/>
    </source>
</evidence>
<evidence type="ECO:0000256" key="7">
    <source>
        <dbReference type="SAM" id="Phobius"/>
    </source>
</evidence>
<reference evidence="9 10" key="1">
    <citation type="journal article" date="2016" name="Genome Announc.">
        <title>Draft Whole-Genome Sequence of Trichoderma gamsii T6085, a Promising Biocontrol Agent of Fusarium Head Blight on Wheat.</title>
        <authorList>
            <person name="Baroncelli R."/>
            <person name="Zapparata A."/>
            <person name="Piaggeschi G."/>
            <person name="Sarrocco S."/>
            <person name="Vannacci G."/>
        </authorList>
    </citation>
    <scope>NUCLEOTIDE SEQUENCE [LARGE SCALE GENOMIC DNA]</scope>
    <source>
        <strain evidence="9 10">T6085</strain>
    </source>
</reference>
<dbReference type="GO" id="GO:0005886">
    <property type="term" value="C:plasma membrane"/>
    <property type="evidence" value="ECO:0007669"/>
    <property type="project" value="TreeGrafter"/>
</dbReference>
<evidence type="ECO:0000256" key="3">
    <source>
        <dbReference type="ARBA" id="ARBA00022692"/>
    </source>
</evidence>
<dbReference type="EMBL" id="JPDN02000008">
    <property type="protein sequence ID" value="PON27923.1"/>
    <property type="molecule type" value="Genomic_DNA"/>
</dbReference>
<evidence type="ECO:0000256" key="1">
    <source>
        <dbReference type="ARBA" id="ARBA00004141"/>
    </source>
</evidence>
<dbReference type="CDD" id="cd15239">
    <property type="entry name" value="7tm_YRO2_fungal-like"/>
    <property type="match status" value="1"/>
</dbReference>
<accession>A0A0W7VY45</accession>
<dbReference type="Proteomes" id="UP000054821">
    <property type="component" value="Unassembled WGS sequence"/>
</dbReference>
<keyword evidence="5 7" id="KW-0472">Membrane</keyword>
<dbReference type="SUPFAM" id="SSF81321">
    <property type="entry name" value="Family A G protein-coupled receptor-like"/>
    <property type="match status" value="1"/>
</dbReference>
<dbReference type="RefSeq" id="XP_018664333.1">
    <property type="nucleotide sequence ID" value="XM_018802415.1"/>
</dbReference>
<dbReference type="InterPro" id="IPR001425">
    <property type="entry name" value="Arc/bac/fun_rhodopsins"/>
</dbReference>
<dbReference type="PRINTS" id="PR00251">
    <property type="entry name" value="BACTRLOPSIN"/>
</dbReference>
<feature type="transmembrane region" description="Helical" evidence="7">
    <location>
        <begin position="223"/>
        <end position="245"/>
    </location>
</feature>
<reference evidence="9" key="3">
    <citation type="submission" date="2017-08" db="EMBL/GenBank/DDBJ databases">
        <title>Trichoderma gamsii strain T6085, whole genome shotgun sequencing project.</title>
        <authorList>
            <person name="Baroncelli R."/>
        </authorList>
    </citation>
    <scope>NUCLEOTIDE SEQUENCE</scope>
    <source>
        <strain evidence="9">T6085</strain>
    </source>
</reference>
<reference evidence="8 11" key="2">
    <citation type="submission" date="2017-02" db="EMBL/GenBank/DDBJ databases">
        <title>Genomes of Trichoderma spp. with biocontrol activity.</title>
        <authorList>
            <person name="Gardiner D."/>
            <person name="Kazan K."/>
            <person name="Vos C."/>
            <person name="Harvey P."/>
        </authorList>
    </citation>
    <scope>NUCLEOTIDE SEQUENCE [LARGE SCALE GENOMIC DNA]</scope>
    <source>
        <strain evidence="8 11">A5MH</strain>
    </source>
</reference>
<dbReference type="PANTHER" id="PTHR28286">
    <property type="match status" value="1"/>
</dbReference>
<dbReference type="GeneID" id="29982498"/>
<dbReference type="PANTHER" id="PTHR28286:SF1">
    <property type="entry name" value="30 KDA HEAT SHOCK PROTEIN-RELATED"/>
    <property type="match status" value="1"/>
</dbReference>
<evidence type="ECO:0000256" key="6">
    <source>
        <dbReference type="SAM" id="MobiDB-lite"/>
    </source>
</evidence>
<evidence type="ECO:0000256" key="4">
    <source>
        <dbReference type="ARBA" id="ARBA00022989"/>
    </source>
</evidence>
<evidence type="ECO:0000313" key="8">
    <source>
        <dbReference type="EMBL" id="PNP47660.1"/>
    </source>
</evidence>
<dbReference type="InterPro" id="IPR043476">
    <property type="entry name" value="Yro2-like_7TM"/>
</dbReference>
<feature type="transmembrane region" description="Helical" evidence="7">
    <location>
        <begin position="29"/>
        <end position="49"/>
    </location>
</feature>
<evidence type="ECO:0000313" key="9">
    <source>
        <dbReference type="EMBL" id="PON27923.1"/>
    </source>
</evidence>
<comment type="subcellular location">
    <subcellularLocation>
        <location evidence="1">Membrane</location>
        <topology evidence="1">Multi-pass membrane protein</topology>
    </subcellularLocation>
</comment>
<sequence>MNLAYRDNGALTTNPPAGDQHLSVHGSDWLWAVFAVFAITSIIVFALTWRARAGEKIFHYLFTIALLSGAVAYYSMASDLAWSVIPQANNIAHSGLTRQIFFAKYVYWVISFPVLIIAIGLLSSVSWATILYNIALAWVWILSYLFSAYTRTNYKWGFFAIGTVAYIALAFSTLAQGHRGARRIGYSRDHAGLAGWMNLIWFFYPIAFGLSDGGNRIGITSSFVFFGILDLLLVPLLAFAFIFLARRWDYNRLNLAFTQHGRVHPATGTFPGKETHGVAGTTTGSPADSAYAARTAV</sequence>
<name>A0A0W7VY45_9HYPO</name>
<dbReference type="EMBL" id="MTYH01000013">
    <property type="protein sequence ID" value="PNP47660.1"/>
    <property type="molecule type" value="Genomic_DNA"/>
</dbReference>
<feature type="transmembrane region" description="Helical" evidence="7">
    <location>
        <begin position="105"/>
        <end position="123"/>
    </location>
</feature>
<comment type="caution">
    <text evidence="8">The sequence shown here is derived from an EMBL/GenBank/DDBJ whole genome shotgun (WGS) entry which is preliminary data.</text>
</comment>
<feature type="transmembrane region" description="Helical" evidence="7">
    <location>
        <begin position="61"/>
        <end position="85"/>
    </location>
</feature>
<dbReference type="SMART" id="SM01021">
    <property type="entry name" value="Bac_rhodopsin"/>
    <property type="match status" value="1"/>
</dbReference>
<dbReference type="Proteomes" id="UP000236546">
    <property type="component" value="Unassembled WGS sequence"/>
</dbReference>
<feature type="transmembrane region" description="Helical" evidence="7">
    <location>
        <begin position="156"/>
        <end position="175"/>
    </location>
</feature>
<feature type="transmembrane region" description="Helical" evidence="7">
    <location>
        <begin position="130"/>
        <end position="150"/>
    </location>
</feature>
<keyword evidence="3 7" id="KW-0812">Transmembrane</keyword>
<dbReference type="OrthoDB" id="536545at2759"/>